<evidence type="ECO:0000256" key="1">
    <source>
        <dbReference type="ARBA" id="ARBA00022801"/>
    </source>
</evidence>
<name>A0A235CGJ4_9GAMM</name>
<dbReference type="EMBL" id="NQJF01000009">
    <property type="protein sequence ID" value="OYD23653.1"/>
    <property type="molecule type" value="Genomic_DNA"/>
</dbReference>
<feature type="binding site" evidence="2">
    <location>
        <position position="105"/>
    </location>
    <ligand>
        <name>Mn(2+)</name>
        <dbReference type="ChEBI" id="CHEBI:29035"/>
        <label>2</label>
    </ligand>
</feature>
<dbReference type="FunFam" id="3.30.70.360:FF:000001">
    <property type="entry name" value="N-acetyldiaminopimelate deacetylase"/>
    <property type="match status" value="1"/>
</dbReference>
<keyword evidence="1 5" id="KW-0378">Hydrolase</keyword>
<accession>A0A235CGJ4</accession>
<keyword evidence="2" id="KW-0479">Metal-binding</keyword>
<feature type="domain" description="Peptidase M20 dimerisation" evidence="3">
    <location>
        <begin position="190"/>
        <end position="282"/>
    </location>
</feature>
<dbReference type="Proteomes" id="UP000243640">
    <property type="component" value="Unassembled WGS sequence"/>
</dbReference>
<evidence type="ECO:0000259" key="3">
    <source>
        <dbReference type="Pfam" id="PF07687"/>
    </source>
</evidence>
<dbReference type="SUPFAM" id="SSF55031">
    <property type="entry name" value="Bacterial exopeptidase dimerisation domain"/>
    <property type="match status" value="1"/>
</dbReference>
<sequence length="391" mass="42576">MSLLEVLNEWQDDAQTIRRHIHRHPELGFEEKATQALVVKLLTTYGVDEICTEFAETGVVAVIHGNQGLGQRIGLRADMDALPIDEENTFEHRSGCAGKMHACGHDGHTTMLLMAARYLALHRDFKGSAVLFFQPAEEGVGGAERMISEGVLERYPIDSCFALHNLPGIPAGQFAFREGPIMASSDRLFITVRGKSGHAGMPQVSRDPLLVATHIYQGIQGLVSRTFSPLEPVVISVTQIHGGETTNAIADEAYLSGTFRTLNQNTRDNITQRLETLVPNLARAFEMDAEFHLGPVTHPPTVNTPDETAQAVHAASTVVGAEKVKANTQPLMGSEDFAYFLDKVPGCYGFIGNGDHEPGCSLGLHNKKYDFNDTIIPTGAAYFVTLVQQLG</sequence>
<dbReference type="InterPro" id="IPR011650">
    <property type="entry name" value="Peptidase_M20_dimer"/>
</dbReference>
<evidence type="ECO:0000256" key="2">
    <source>
        <dbReference type="PIRSR" id="PIRSR005962-1"/>
    </source>
</evidence>
<dbReference type="RefSeq" id="WP_094278725.1">
    <property type="nucleotide sequence ID" value="NZ_NQJF01000009.1"/>
</dbReference>
<dbReference type="SUPFAM" id="SSF53187">
    <property type="entry name" value="Zn-dependent exopeptidases"/>
    <property type="match status" value="1"/>
</dbReference>
<evidence type="ECO:0000313" key="6">
    <source>
        <dbReference type="Proteomes" id="UP000243640"/>
    </source>
</evidence>
<reference evidence="4 6" key="1">
    <citation type="submission" date="2017-08" db="EMBL/GenBank/DDBJ databases">
        <title>Draft Genome Sequence of the Marine Bacterium Oceanimonas baumannii ATCC 700832.</title>
        <authorList>
            <person name="Mcclelland W.D."/>
            <person name="Brennan M.A."/>
            <person name="Trachtenberg A.M."/>
            <person name="Maclea K.S."/>
        </authorList>
    </citation>
    <scope>NUCLEOTIDE SEQUENCE [LARGE SCALE GENOMIC DNA]</scope>
    <source>
        <strain evidence="4 6">ATCC 700832</strain>
    </source>
</reference>
<feature type="binding site" evidence="2">
    <location>
        <position position="103"/>
    </location>
    <ligand>
        <name>Mn(2+)</name>
        <dbReference type="ChEBI" id="CHEBI:29035"/>
        <label>2</label>
    </ligand>
</feature>
<dbReference type="EMBL" id="SODO01000016">
    <property type="protein sequence ID" value="TDW55848.1"/>
    <property type="molecule type" value="Genomic_DNA"/>
</dbReference>
<dbReference type="OrthoDB" id="9777385at2"/>
<feature type="binding site" evidence="2">
    <location>
        <position position="164"/>
    </location>
    <ligand>
        <name>Mn(2+)</name>
        <dbReference type="ChEBI" id="CHEBI:29035"/>
        <label>2</label>
    </ligand>
</feature>
<evidence type="ECO:0000313" key="4">
    <source>
        <dbReference type="EMBL" id="OYD23653.1"/>
    </source>
</evidence>
<dbReference type="CDD" id="cd05666">
    <property type="entry name" value="M20_Acy1-like"/>
    <property type="match status" value="1"/>
</dbReference>
<dbReference type="PANTHER" id="PTHR11014:SF63">
    <property type="entry name" value="METALLOPEPTIDASE, PUTATIVE (AFU_ORTHOLOGUE AFUA_6G09600)-RELATED"/>
    <property type="match status" value="1"/>
</dbReference>
<dbReference type="InterPro" id="IPR017439">
    <property type="entry name" value="Amidohydrolase"/>
</dbReference>
<comment type="cofactor">
    <cofactor evidence="2">
        <name>Mn(2+)</name>
        <dbReference type="ChEBI" id="CHEBI:29035"/>
    </cofactor>
    <text evidence="2">The Mn(2+) ion enhances activity.</text>
</comment>
<dbReference type="Pfam" id="PF01546">
    <property type="entry name" value="Peptidase_M20"/>
    <property type="match status" value="1"/>
</dbReference>
<dbReference type="Gene3D" id="3.30.70.360">
    <property type="match status" value="1"/>
</dbReference>
<dbReference type="Pfam" id="PF07687">
    <property type="entry name" value="M20_dimer"/>
    <property type="match status" value="1"/>
</dbReference>
<dbReference type="GO" id="GO:0046872">
    <property type="term" value="F:metal ion binding"/>
    <property type="evidence" value="ECO:0007669"/>
    <property type="project" value="UniProtKB-KW"/>
</dbReference>
<dbReference type="PANTHER" id="PTHR11014">
    <property type="entry name" value="PEPTIDASE M20 FAMILY MEMBER"/>
    <property type="match status" value="1"/>
</dbReference>
<comment type="caution">
    <text evidence="4">The sequence shown here is derived from an EMBL/GenBank/DDBJ whole genome shotgun (WGS) entry which is preliminary data.</text>
</comment>
<evidence type="ECO:0000313" key="7">
    <source>
        <dbReference type="Proteomes" id="UP000295058"/>
    </source>
</evidence>
<dbReference type="InterPro" id="IPR036264">
    <property type="entry name" value="Bact_exopeptidase_dim_dom"/>
</dbReference>
<organism evidence="4 6">
    <name type="scientific">Oceanimonas baumannii</name>
    <dbReference type="NCBI Taxonomy" id="129578"/>
    <lineage>
        <taxon>Bacteria</taxon>
        <taxon>Pseudomonadati</taxon>
        <taxon>Pseudomonadota</taxon>
        <taxon>Gammaproteobacteria</taxon>
        <taxon>Aeromonadales</taxon>
        <taxon>Aeromonadaceae</taxon>
        <taxon>Oceanimonas</taxon>
    </lineage>
</organism>
<gene>
    <name evidence="4" type="ORF">B6S09_12000</name>
    <name evidence="5" type="ORF">LY04_03175</name>
</gene>
<proteinExistence type="predicted"/>
<dbReference type="AlphaFoldDB" id="A0A235CGJ4"/>
<dbReference type="NCBIfam" id="TIGR01891">
    <property type="entry name" value="amidohydrolases"/>
    <property type="match status" value="1"/>
</dbReference>
<dbReference type="Gene3D" id="3.40.630.10">
    <property type="entry name" value="Zn peptidases"/>
    <property type="match status" value="1"/>
</dbReference>
<protein>
    <submittedName>
        <fullName evidence="5">Hippurate hydrolase</fullName>
    </submittedName>
    <submittedName>
        <fullName evidence="4">Peptidase M20</fullName>
    </submittedName>
</protein>
<dbReference type="Proteomes" id="UP000295058">
    <property type="component" value="Unassembled WGS sequence"/>
</dbReference>
<feature type="binding site" evidence="2">
    <location>
        <position position="138"/>
    </location>
    <ligand>
        <name>Mn(2+)</name>
        <dbReference type="ChEBI" id="CHEBI:29035"/>
        <label>2</label>
    </ligand>
</feature>
<keyword evidence="2" id="KW-0464">Manganese</keyword>
<reference evidence="5 7" key="2">
    <citation type="submission" date="2019-03" db="EMBL/GenBank/DDBJ databases">
        <title>Genomic Encyclopedia of Archaeal and Bacterial Type Strains, Phase II (KMG-II): from individual species to whole genera.</title>
        <authorList>
            <person name="Goeker M."/>
        </authorList>
    </citation>
    <scope>NUCLEOTIDE SEQUENCE [LARGE SCALE GENOMIC DNA]</scope>
    <source>
        <strain evidence="5 7">DSM 15594</strain>
    </source>
</reference>
<dbReference type="GO" id="GO:0019877">
    <property type="term" value="P:diaminopimelate biosynthetic process"/>
    <property type="evidence" value="ECO:0007669"/>
    <property type="project" value="UniProtKB-ARBA"/>
</dbReference>
<dbReference type="InterPro" id="IPR002933">
    <property type="entry name" value="Peptidase_M20"/>
</dbReference>
<feature type="binding site" evidence="2">
    <location>
        <position position="365"/>
    </location>
    <ligand>
        <name>Mn(2+)</name>
        <dbReference type="ChEBI" id="CHEBI:29035"/>
        <label>2</label>
    </ligand>
</feature>
<keyword evidence="7" id="KW-1185">Reference proteome</keyword>
<evidence type="ECO:0000313" key="5">
    <source>
        <dbReference type="EMBL" id="TDW55848.1"/>
    </source>
</evidence>
<dbReference type="PIRSF" id="PIRSF005962">
    <property type="entry name" value="Pept_M20D_amidohydro"/>
    <property type="match status" value="1"/>
</dbReference>
<dbReference type="GO" id="GO:0050118">
    <property type="term" value="F:N-acetyldiaminopimelate deacetylase activity"/>
    <property type="evidence" value="ECO:0007669"/>
    <property type="project" value="UniProtKB-ARBA"/>
</dbReference>